<evidence type="ECO:0000313" key="4">
    <source>
        <dbReference type="EMBL" id="PQO48199.1"/>
    </source>
</evidence>
<feature type="domain" description="Pyrrolo-quinoline quinone repeat" evidence="3">
    <location>
        <begin position="131"/>
        <end position="289"/>
    </location>
</feature>
<keyword evidence="2" id="KW-0732">Signal</keyword>
<accession>A0A2S8GUU4</accession>
<feature type="signal peptide" evidence="2">
    <location>
        <begin position="1"/>
        <end position="21"/>
    </location>
</feature>
<dbReference type="InterPro" id="IPR018391">
    <property type="entry name" value="PQQ_b-propeller_rpt"/>
</dbReference>
<dbReference type="InterPro" id="IPR002372">
    <property type="entry name" value="PQQ_rpt_dom"/>
</dbReference>
<evidence type="ECO:0000256" key="2">
    <source>
        <dbReference type="SAM" id="SignalP"/>
    </source>
</evidence>
<protein>
    <submittedName>
        <fullName evidence="4">Pyrrolo-quinoline quinone</fullName>
    </submittedName>
</protein>
<gene>
    <name evidence="4" type="ORF">C5Y93_00510</name>
</gene>
<dbReference type="AlphaFoldDB" id="A0A2S8GUU4"/>
<sequence length="418" mass="46153">MKTIRPALLVLVALFASPVAAENWPSWRGPENQGISSETNVPVEWGPEKNIAWRLPLPGAAGSTPVVWGDNIFLTSIAGDDLVLLCIDTKGKEKWRRKLGSGNRNVRGDEGNSAAPSPSTDGKHVWVFFSNGSLACFDFDGKEIWQFDVQERYGKFDIQFGLTSTPVLHGDKLYLQLIHSGGAKVVALDKATGKEAWAVARPSDARMECEHSYASPIVYDGEEAKFLLTHGADYSIAYDLETGEELWRVGGLHPPGRYDVTLRFVSSPVAKDGMVVVPSAKRGITVAVKTTSKGDITEKRDNYFWTFEITPDVPSPLIVGDYVYLCRENGNLVVLEKETGKELYEERTNRNRHRASPVYANGKIYLTDRDGLVTVVEEGPEFKILAQNDLGEPIAASPVFSNGRIYLRTFDALWAIGE</sequence>
<dbReference type="SMART" id="SM00564">
    <property type="entry name" value="PQQ"/>
    <property type="match status" value="5"/>
</dbReference>
<evidence type="ECO:0000259" key="3">
    <source>
        <dbReference type="Pfam" id="PF13360"/>
    </source>
</evidence>
<comment type="caution">
    <text evidence="4">The sequence shown here is derived from an EMBL/GenBank/DDBJ whole genome shotgun (WGS) entry which is preliminary data.</text>
</comment>
<feature type="region of interest" description="Disordered" evidence="1">
    <location>
        <begin position="98"/>
        <end position="120"/>
    </location>
</feature>
<reference evidence="4 5" key="1">
    <citation type="submission" date="2018-02" db="EMBL/GenBank/DDBJ databases">
        <title>Comparative genomes isolates from brazilian mangrove.</title>
        <authorList>
            <person name="Araujo J.E."/>
            <person name="Taketani R.G."/>
            <person name="Silva M.C.P."/>
            <person name="Loureco M.V."/>
            <person name="Andreote F.D."/>
        </authorList>
    </citation>
    <scope>NUCLEOTIDE SEQUENCE [LARGE SCALE GENOMIC DNA]</scope>
    <source>
        <strain evidence="4 5">Nap-Phe MGV</strain>
    </source>
</reference>
<name>A0A2S8GUU4_9BACT</name>
<dbReference type="Gene3D" id="2.130.10.10">
    <property type="entry name" value="YVTN repeat-like/Quinoprotein amine dehydrogenase"/>
    <property type="match status" value="1"/>
</dbReference>
<dbReference type="PANTHER" id="PTHR34512">
    <property type="entry name" value="CELL SURFACE PROTEIN"/>
    <property type="match status" value="1"/>
</dbReference>
<feature type="chain" id="PRO_5015392444" evidence="2">
    <location>
        <begin position="22"/>
        <end position="418"/>
    </location>
</feature>
<organism evidence="4 5">
    <name type="scientific">Blastopirellula marina</name>
    <dbReference type="NCBI Taxonomy" id="124"/>
    <lineage>
        <taxon>Bacteria</taxon>
        <taxon>Pseudomonadati</taxon>
        <taxon>Planctomycetota</taxon>
        <taxon>Planctomycetia</taxon>
        <taxon>Pirellulales</taxon>
        <taxon>Pirellulaceae</taxon>
        <taxon>Blastopirellula</taxon>
    </lineage>
</organism>
<dbReference type="OrthoDB" id="244732at2"/>
<dbReference type="EMBL" id="PUHZ01000001">
    <property type="protein sequence ID" value="PQO48199.1"/>
    <property type="molecule type" value="Genomic_DNA"/>
</dbReference>
<dbReference type="SUPFAM" id="SSF50998">
    <property type="entry name" value="Quinoprotein alcohol dehydrogenase-like"/>
    <property type="match status" value="1"/>
</dbReference>
<proteinExistence type="predicted"/>
<dbReference type="RefSeq" id="WP_105333430.1">
    <property type="nucleotide sequence ID" value="NZ_PUHZ01000001.1"/>
</dbReference>
<dbReference type="InterPro" id="IPR015943">
    <property type="entry name" value="WD40/YVTN_repeat-like_dom_sf"/>
</dbReference>
<dbReference type="InterPro" id="IPR011047">
    <property type="entry name" value="Quinoprotein_ADH-like_sf"/>
</dbReference>
<dbReference type="Pfam" id="PF13360">
    <property type="entry name" value="PQQ_2"/>
    <property type="match status" value="2"/>
</dbReference>
<evidence type="ECO:0000313" key="5">
    <source>
        <dbReference type="Proteomes" id="UP000237819"/>
    </source>
</evidence>
<dbReference type="PANTHER" id="PTHR34512:SF30">
    <property type="entry name" value="OUTER MEMBRANE PROTEIN ASSEMBLY FACTOR BAMB"/>
    <property type="match status" value="1"/>
</dbReference>
<dbReference type="Proteomes" id="UP000237819">
    <property type="component" value="Unassembled WGS sequence"/>
</dbReference>
<dbReference type="Gene3D" id="2.40.10.480">
    <property type="match status" value="1"/>
</dbReference>
<evidence type="ECO:0000256" key="1">
    <source>
        <dbReference type="SAM" id="MobiDB-lite"/>
    </source>
</evidence>
<feature type="domain" description="Pyrrolo-quinoline quinone repeat" evidence="3">
    <location>
        <begin position="304"/>
        <end position="377"/>
    </location>
</feature>